<dbReference type="CDD" id="cd06583">
    <property type="entry name" value="PGRP"/>
    <property type="match status" value="1"/>
</dbReference>
<dbReference type="GO" id="GO:0008745">
    <property type="term" value="F:N-acetylmuramoyl-L-alanine amidase activity"/>
    <property type="evidence" value="ECO:0007669"/>
    <property type="project" value="InterPro"/>
</dbReference>
<dbReference type="GO" id="GO:0008270">
    <property type="term" value="F:zinc ion binding"/>
    <property type="evidence" value="ECO:0007669"/>
    <property type="project" value="InterPro"/>
</dbReference>
<evidence type="ECO:0008006" key="8">
    <source>
        <dbReference type="Google" id="ProtNLM"/>
    </source>
</evidence>
<dbReference type="InterPro" id="IPR006619">
    <property type="entry name" value="PGRP_domain_met/bac"/>
</dbReference>
<evidence type="ECO:0000256" key="3">
    <source>
        <dbReference type="SAM" id="SignalP"/>
    </source>
</evidence>
<dbReference type="SMART" id="SM00644">
    <property type="entry name" value="Ami_2"/>
    <property type="match status" value="1"/>
</dbReference>
<dbReference type="InterPro" id="IPR036505">
    <property type="entry name" value="Amidase/PGRP_sf"/>
</dbReference>
<name>A0A1F7UI65_9BACT</name>
<dbReference type="Gene3D" id="2.60.40.10">
    <property type="entry name" value="Immunoglobulins"/>
    <property type="match status" value="1"/>
</dbReference>
<dbReference type="SMART" id="SM00701">
    <property type="entry name" value="PGRP"/>
    <property type="match status" value="1"/>
</dbReference>
<comment type="similarity">
    <text evidence="1">Belongs to the N-acetylmuramoyl-L-alanine amidase 2 family.</text>
</comment>
<dbReference type="Pfam" id="PF01510">
    <property type="entry name" value="Amidase_2"/>
    <property type="match status" value="1"/>
</dbReference>
<proteinExistence type="inferred from homology"/>
<evidence type="ECO:0000256" key="2">
    <source>
        <dbReference type="SAM" id="MobiDB-lite"/>
    </source>
</evidence>
<keyword evidence="3" id="KW-0732">Signal</keyword>
<gene>
    <name evidence="6" type="ORF">A3J43_03730</name>
</gene>
<accession>A0A1F7UI65</accession>
<dbReference type="Gene3D" id="3.40.80.10">
    <property type="entry name" value="Peptidoglycan recognition protein-like"/>
    <property type="match status" value="1"/>
</dbReference>
<evidence type="ECO:0000313" key="6">
    <source>
        <dbReference type="EMBL" id="OGL77387.1"/>
    </source>
</evidence>
<dbReference type="Proteomes" id="UP000176604">
    <property type="component" value="Unassembled WGS sequence"/>
</dbReference>
<dbReference type="PANTHER" id="PTHR11022">
    <property type="entry name" value="PEPTIDOGLYCAN RECOGNITION PROTEIN"/>
    <property type="match status" value="1"/>
</dbReference>
<evidence type="ECO:0000313" key="7">
    <source>
        <dbReference type="Proteomes" id="UP000176604"/>
    </source>
</evidence>
<feature type="signal peptide" evidence="3">
    <location>
        <begin position="1"/>
        <end position="32"/>
    </location>
</feature>
<feature type="domain" description="N-acetylmuramoyl-L-alanine amidase" evidence="4">
    <location>
        <begin position="257"/>
        <end position="410"/>
    </location>
</feature>
<feature type="domain" description="Peptidoglycan recognition protein family" evidence="5">
    <location>
        <begin position="237"/>
        <end position="404"/>
    </location>
</feature>
<dbReference type="InterPro" id="IPR015510">
    <property type="entry name" value="PGRP"/>
</dbReference>
<dbReference type="InterPro" id="IPR013783">
    <property type="entry name" value="Ig-like_fold"/>
</dbReference>
<dbReference type="SUPFAM" id="SSF55846">
    <property type="entry name" value="N-acetylmuramoyl-L-alanine amidase-like"/>
    <property type="match status" value="1"/>
</dbReference>
<evidence type="ECO:0000259" key="5">
    <source>
        <dbReference type="SMART" id="SM00701"/>
    </source>
</evidence>
<organism evidence="6 7">
    <name type="scientific">Candidatus Uhrbacteria bacterium RIFCSPHIGHO2_12_FULL_54_23</name>
    <dbReference type="NCBI Taxonomy" id="1802397"/>
    <lineage>
        <taxon>Bacteria</taxon>
        <taxon>Candidatus Uhriibacteriota</taxon>
    </lineage>
</organism>
<dbReference type="EMBL" id="MGEF01000059">
    <property type="protein sequence ID" value="OGL77387.1"/>
    <property type="molecule type" value="Genomic_DNA"/>
</dbReference>
<dbReference type="STRING" id="1802397.A3J43_03730"/>
<evidence type="ECO:0000259" key="4">
    <source>
        <dbReference type="SMART" id="SM00644"/>
    </source>
</evidence>
<dbReference type="InterPro" id="IPR002502">
    <property type="entry name" value="Amidase_domain"/>
</dbReference>
<evidence type="ECO:0000256" key="1">
    <source>
        <dbReference type="ARBA" id="ARBA00007553"/>
    </source>
</evidence>
<dbReference type="PANTHER" id="PTHR11022:SF41">
    <property type="entry name" value="PEPTIDOGLYCAN-RECOGNITION PROTEIN LC-RELATED"/>
    <property type="match status" value="1"/>
</dbReference>
<reference evidence="6 7" key="1">
    <citation type="journal article" date="2016" name="Nat. Commun.">
        <title>Thousands of microbial genomes shed light on interconnected biogeochemical processes in an aquifer system.</title>
        <authorList>
            <person name="Anantharaman K."/>
            <person name="Brown C.T."/>
            <person name="Hug L.A."/>
            <person name="Sharon I."/>
            <person name="Castelle C.J."/>
            <person name="Probst A.J."/>
            <person name="Thomas B.C."/>
            <person name="Singh A."/>
            <person name="Wilkins M.J."/>
            <person name="Karaoz U."/>
            <person name="Brodie E.L."/>
            <person name="Williams K.H."/>
            <person name="Hubbard S.S."/>
            <person name="Banfield J.F."/>
        </authorList>
    </citation>
    <scope>NUCLEOTIDE SEQUENCE [LARGE SCALE GENOMIC DNA]</scope>
</reference>
<feature type="chain" id="PRO_5009533029" description="Peptidoglycan recognition protein family domain-containing protein" evidence="3">
    <location>
        <begin position="33"/>
        <end position="882"/>
    </location>
</feature>
<dbReference type="AlphaFoldDB" id="A0A1F7UI65"/>
<comment type="caution">
    <text evidence="6">The sequence shown here is derived from an EMBL/GenBank/DDBJ whole genome shotgun (WGS) entry which is preliminary data.</text>
</comment>
<protein>
    <recommendedName>
        <fullName evidence="8">Peptidoglycan recognition protein family domain-containing protein</fullName>
    </recommendedName>
</protein>
<feature type="compositionally biased region" description="Polar residues" evidence="2">
    <location>
        <begin position="187"/>
        <end position="216"/>
    </location>
</feature>
<feature type="region of interest" description="Disordered" evidence="2">
    <location>
        <begin position="187"/>
        <end position="226"/>
    </location>
</feature>
<sequence>MKKKNVYKKTLVRGGFVIPLALAAMGFMFAHAQEGRQEFAYDETFSAGQASEVRMSLAAAQENAAENTLSLPFIGSAVYGSSQEFTFGPFTAARPFILLSAQWDESRAEDLTNAVVEMRTRTDGHAPWSAWQALERLKDFRDERDLIPGRVRTEPLIVDESREFEARVTLTTADPRVTPQVSNLTFTTVGTENDTPSLNLPLTKGRNSNGNNQATPPNKGEDRGESVKAALNGTSELNIISRASWASDESLHIDKDGNPAWPETYGEVKAFIVHHTGGTNGGADPAATIRAIQRYHGKTLGWGDIGYNYLIAPDGRIYEGRTGGEGVVGGHTYNDKKKLGYNTGSVGIAVLGNYEGKDALTGAAKESLARLIAEKSFEHEVAPNGETTLKDIAIPTVIAHRDVDATICPGSGITAELLQVRQLARANLDAMGGLAAITRKATLIQQSDTSILIKPGQTKTIWVIYRNDGNTNWKNYLTQPVQLADAAMKSRLAALPSSVTAAFINSPSAFRQQADPRDIPIHRVIPTEVEGSLGDARDDQAGVVKMAQVVDDEIRPIESTSSPINALTFVQPNVAPGQTVTIPITVTVPTNAAGVIERDYVLAWGTKGYFPGTDFHIAVETTEMEWAGKLESLKTPTSTRAGIETQGVVRVRNRGVKTWLKGSVMLLLTDVAGGEPKWNVAGWPLPMGRILFNEAMIRPNDVATFPLPLTATSPGLFETLLSFKYLPDVGTVPSTLIETLQLPNLPGAEGSFATTVIPSGQIELMKPNFPTRMRPGRTVYFTLRVKNTGDKILKGGKGVYLTQTAADGSKSPFYVKSDWLSDTKPASLWQPTVKPGKEGSFTWRMKAPAIKGMHTETLTFTTSDGGGLINGKSTYTFTIKVE</sequence>
<dbReference type="GO" id="GO:0009253">
    <property type="term" value="P:peptidoglycan catabolic process"/>
    <property type="evidence" value="ECO:0007669"/>
    <property type="project" value="InterPro"/>
</dbReference>